<dbReference type="Proteomes" id="UP000617743">
    <property type="component" value="Unassembled WGS sequence"/>
</dbReference>
<organism evidence="1 2">
    <name type="scientific">Streptomyces lomondensis</name>
    <dbReference type="NCBI Taxonomy" id="68229"/>
    <lineage>
        <taxon>Bacteria</taxon>
        <taxon>Bacillati</taxon>
        <taxon>Actinomycetota</taxon>
        <taxon>Actinomycetes</taxon>
        <taxon>Kitasatosporales</taxon>
        <taxon>Streptomycetaceae</taxon>
        <taxon>Streptomyces</taxon>
    </lineage>
</organism>
<reference evidence="2" key="1">
    <citation type="journal article" date="2019" name="Int. J. Syst. Evol. Microbiol.">
        <title>The Global Catalogue of Microorganisms (GCM) 10K type strain sequencing project: providing services to taxonomists for standard genome sequencing and annotation.</title>
        <authorList>
            <consortium name="The Broad Institute Genomics Platform"/>
            <consortium name="The Broad Institute Genome Sequencing Center for Infectious Disease"/>
            <person name="Wu L."/>
            <person name="Ma J."/>
        </authorList>
    </citation>
    <scope>NUCLEOTIDE SEQUENCE [LARGE SCALE GENOMIC DNA]</scope>
    <source>
        <strain evidence="2">JCM 4866</strain>
    </source>
</reference>
<evidence type="ECO:0000313" key="1">
    <source>
        <dbReference type="EMBL" id="GGX18891.1"/>
    </source>
</evidence>
<name>A0ABQ2XIS4_9ACTN</name>
<keyword evidence="2" id="KW-1185">Reference proteome</keyword>
<evidence type="ECO:0000313" key="2">
    <source>
        <dbReference type="Proteomes" id="UP000617743"/>
    </source>
</evidence>
<gene>
    <name evidence="1" type="ORF">GCM10010383_56130</name>
</gene>
<protein>
    <submittedName>
        <fullName evidence="1">Uncharacterized protein</fullName>
    </submittedName>
</protein>
<proteinExistence type="predicted"/>
<dbReference type="EMBL" id="BMWC01000009">
    <property type="protein sequence ID" value="GGX18891.1"/>
    <property type="molecule type" value="Genomic_DNA"/>
</dbReference>
<accession>A0ABQ2XIS4</accession>
<sequence length="64" mass="6809">MLVRMAAPARRLRDDVVSNRIDHLGPRGKGLVQVAVSALRTARAGEERAPVAGRIASSNRFAGS</sequence>
<comment type="caution">
    <text evidence="1">The sequence shown here is derived from an EMBL/GenBank/DDBJ whole genome shotgun (WGS) entry which is preliminary data.</text>
</comment>